<proteinExistence type="predicted"/>
<feature type="transmembrane region" description="Helical" evidence="5">
    <location>
        <begin position="28"/>
        <end position="47"/>
    </location>
</feature>
<dbReference type="PANTHER" id="PTHR23508:SF10">
    <property type="entry name" value="CARBOXYLIC ACID TRANSPORTER PROTEIN HOMOLOG"/>
    <property type="match status" value="1"/>
</dbReference>
<sequence length="312" mass="33108">MGVGAALAPLVVLLCLQAGCSPDFTWRFGFGFGAMVSLLNMVLRLLLVEDSEGFKAQQVHNEKEGWRRSATKLRKYSRLLVGTCGAWFLYDTVDYGLALCSSTLAEESVGTDSKQTAASLLLYALMALPGCYAAAIALPCLGRKPAYILGISCMMVVFLVLAAFYDQIVHSPMLYNFIFGLQMFFNNAGPSASTFVIPGEVFPTAVRATAVGLSAASGKLGAVAGVYGIGMLQGSVGARGVFAAIVLVCLGTVLFAGAFLPNYDDRALARLEEVDKRGSQVELYALLYGGGAVGRCELAKPRLHDDPLADRA</sequence>
<feature type="transmembrane region" description="Helical" evidence="5">
    <location>
        <begin position="146"/>
        <end position="165"/>
    </location>
</feature>
<evidence type="ECO:0000256" key="2">
    <source>
        <dbReference type="ARBA" id="ARBA00022692"/>
    </source>
</evidence>
<dbReference type="PROSITE" id="PS50850">
    <property type="entry name" value="MFS"/>
    <property type="match status" value="1"/>
</dbReference>
<comment type="subcellular location">
    <subcellularLocation>
        <location evidence="1">Membrane</location>
        <topology evidence="1">Multi-pass membrane protein</topology>
    </subcellularLocation>
</comment>
<feature type="transmembrane region" description="Helical" evidence="5">
    <location>
        <begin position="241"/>
        <end position="260"/>
    </location>
</feature>
<dbReference type="InterPro" id="IPR036259">
    <property type="entry name" value="MFS_trans_sf"/>
</dbReference>
<evidence type="ECO:0000256" key="6">
    <source>
        <dbReference type="SAM" id="SignalP"/>
    </source>
</evidence>
<feature type="transmembrane region" description="Helical" evidence="5">
    <location>
        <begin position="117"/>
        <end position="139"/>
    </location>
</feature>
<name>A0A7S2Q405_9DINO</name>
<dbReference type="SUPFAM" id="SSF103473">
    <property type="entry name" value="MFS general substrate transporter"/>
    <property type="match status" value="1"/>
</dbReference>
<keyword evidence="3 5" id="KW-1133">Transmembrane helix</keyword>
<dbReference type="Pfam" id="PF00083">
    <property type="entry name" value="Sugar_tr"/>
    <property type="match status" value="1"/>
</dbReference>
<protein>
    <recommendedName>
        <fullName evidence="7">Major facilitator superfamily (MFS) profile domain-containing protein</fullName>
    </recommendedName>
</protein>
<dbReference type="InterPro" id="IPR005828">
    <property type="entry name" value="MFS_sugar_transport-like"/>
</dbReference>
<evidence type="ECO:0000256" key="5">
    <source>
        <dbReference type="SAM" id="Phobius"/>
    </source>
</evidence>
<dbReference type="PANTHER" id="PTHR23508">
    <property type="entry name" value="CARBOXYLIC ACID TRANSPORTER PROTEIN HOMOLOG"/>
    <property type="match status" value="1"/>
</dbReference>
<accession>A0A7S2Q405</accession>
<dbReference type="EMBL" id="HBGW01079505">
    <property type="protein sequence ID" value="CAD9631882.1"/>
    <property type="molecule type" value="Transcribed_RNA"/>
</dbReference>
<feature type="transmembrane region" description="Helical" evidence="5">
    <location>
        <begin position="76"/>
        <end position="97"/>
    </location>
</feature>
<feature type="domain" description="Major facilitator superfamily (MFS) profile" evidence="7">
    <location>
        <begin position="1"/>
        <end position="264"/>
    </location>
</feature>
<keyword evidence="2 5" id="KW-0812">Transmembrane</keyword>
<dbReference type="InterPro" id="IPR020846">
    <property type="entry name" value="MFS_dom"/>
</dbReference>
<evidence type="ECO:0000259" key="7">
    <source>
        <dbReference type="PROSITE" id="PS50850"/>
    </source>
</evidence>
<dbReference type="GO" id="GO:0005886">
    <property type="term" value="C:plasma membrane"/>
    <property type="evidence" value="ECO:0007669"/>
    <property type="project" value="TreeGrafter"/>
</dbReference>
<evidence type="ECO:0000256" key="1">
    <source>
        <dbReference type="ARBA" id="ARBA00004141"/>
    </source>
</evidence>
<keyword evidence="4 5" id="KW-0472">Membrane</keyword>
<keyword evidence="6" id="KW-0732">Signal</keyword>
<organism evidence="8">
    <name type="scientific">Zooxanthella nutricula</name>
    <dbReference type="NCBI Taxonomy" id="1333877"/>
    <lineage>
        <taxon>Eukaryota</taxon>
        <taxon>Sar</taxon>
        <taxon>Alveolata</taxon>
        <taxon>Dinophyceae</taxon>
        <taxon>Peridiniales</taxon>
        <taxon>Peridiniales incertae sedis</taxon>
        <taxon>Zooxanthella</taxon>
    </lineage>
</organism>
<evidence type="ECO:0000313" key="8">
    <source>
        <dbReference type="EMBL" id="CAD9631882.1"/>
    </source>
</evidence>
<feature type="signal peptide" evidence="6">
    <location>
        <begin position="1"/>
        <end position="22"/>
    </location>
</feature>
<dbReference type="AlphaFoldDB" id="A0A7S2Q405"/>
<evidence type="ECO:0000256" key="4">
    <source>
        <dbReference type="ARBA" id="ARBA00023136"/>
    </source>
</evidence>
<feature type="chain" id="PRO_5030842635" description="Major facilitator superfamily (MFS) profile domain-containing protein" evidence="6">
    <location>
        <begin position="23"/>
        <end position="312"/>
    </location>
</feature>
<reference evidence="8" key="1">
    <citation type="submission" date="2021-01" db="EMBL/GenBank/DDBJ databases">
        <authorList>
            <person name="Corre E."/>
            <person name="Pelletier E."/>
            <person name="Niang G."/>
            <person name="Scheremetjew M."/>
            <person name="Finn R."/>
            <person name="Kale V."/>
            <person name="Holt S."/>
            <person name="Cochrane G."/>
            <person name="Meng A."/>
            <person name="Brown T."/>
            <person name="Cohen L."/>
        </authorList>
    </citation>
    <scope>NUCLEOTIDE SEQUENCE</scope>
    <source>
        <strain evidence="8">RCC3387</strain>
    </source>
</reference>
<gene>
    <name evidence="8" type="ORF">BRAN1462_LOCUS50502</name>
</gene>
<dbReference type="GO" id="GO:0046943">
    <property type="term" value="F:carboxylic acid transmembrane transporter activity"/>
    <property type="evidence" value="ECO:0007669"/>
    <property type="project" value="TreeGrafter"/>
</dbReference>
<evidence type="ECO:0000256" key="3">
    <source>
        <dbReference type="ARBA" id="ARBA00022989"/>
    </source>
</evidence>
<dbReference type="Gene3D" id="1.20.1250.20">
    <property type="entry name" value="MFS general substrate transporter like domains"/>
    <property type="match status" value="1"/>
</dbReference>